<feature type="transmembrane region" description="Helical" evidence="6">
    <location>
        <begin position="12"/>
        <end position="33"/>
    </location>
</feature>
<sequence length="500" mass="54434">MREFLKGIGKHSVVYGLGDMLSKTVGFFLIPLYTRYLETWEYGTLEVMFVTLNIAAIFALQGMASALIRAYLFDHTDSEATQRQVLSTGFFYLAGSCAFIYGGLIFWAPAISRLLLRSTEWAGLLRWVFLTGFLTTVSYVSFAYLRARVKSAAFVSIKLFSAVLNISLNIYLVVVVGLGLAGIIYSNFIAALAVFIIGLVVLRHQLVLRIDIEKLRGMLSYGLPLVPTGLALWILAVSDRYFLQFFSTQGEVGLYSLGDKFAHIFSVMLVHPFTLVWSAFYFPLARQPHARETLGRFLSYFVAAAGFVGIGVAAGSNILIRLAAPPEYWRARGVVAPLVASGALFAVILVLDAGIGITKKTKYLPPIVMSAAAVNMGLNGLLIPRWGMMGAACATLGSNMVYCTIAYVVNQRLYPVPHDWGRLVRAGGTFILLLATTYLIDTGSMGRDVALAAGLVAAYPILLFISGFFTEDERRAAVQSAVAAAGSLTRLAAPIRALWG</sequence>
<accession>A0A0S8G8K9</accession>
<dbReference type="PANTHER" id="PTHR30250">
    <property type="entry name" value="PST FAMILY PREDICTED COLANIC ACID TRANSPORTER"/>
    <property type="match status" value="1"/>
</dbReference>
<evidence type="ECO:0000256" key="1">
    <source>
        <dbReference type="ARBA" id="ARBA00004651"/>
    </source>
</evidence>
<evidence type="ECO:0000313" key="7">
    <source>
        <dbReference type="EMBL" id="KPK69343.1"/>
    </source>
</evidence>
<dbReference type="Pfam" id="PF13440">
    <property type="entry name" value="Polysacc_synt_3"/>
    <property type="match status" value="1"/>
</dbReference>
<feature type="transmembrane region" description="Helical" evidence="6">
    <location>
        <begin position="297"/>
        <end position="320"/>
    </location>
</feature>
<keyword evidence="4 6" id="KW-1133">Transmembrane helix</keyword>
<feature type="transmembrane region" description="Helical" evidence="6">
    <location>
        <begin position="184"/>
        <end position="202"/>
    </location>
</feature>
<feature type="transmembrane region" description="Helical" evidence="6">
    <location>
        <begin position="157"/>
        <end position="178"/>
    </location>
</feature>
<name>A0A0S8G8K9_UNCT6</name>
<dbReference type="EMBL" id="LJUI01000039">
    <property type="protein sequence ID" value="KPK69343.1"/>
    <property type="molecule type" value="Genomic_DNA"/>
</dbReference>
<comment type="caution">
    <text evidence="7">The sequence shown here is derived from an EMBL/GenBank/DDBJ whole genome shotgun (WGS) entry which is preliminary data.</text>
</comment>
<dbReference type="Proteomes" id="UP000051717">
    <property type="component" value="Unassembled WGS sequence"/>
</dbReference>
<feature type="transmembrane region" description="Helical" evidence="6">
    <location>
        <begin position="45"/>
        <end position="68"/>
    </location>
</feature>
<feature type="transmembrane region" description="Helical" evidence="6">
    <location>
        <begin position="363"/>
        <end position="383"/>
    </location>
</feature>
<feature type="transmembrane region" description="Helical" evidence="6">
    <location>
        <begin position="422"/>
        <end position="440"/>
    </location>
</feature>
<organism evidence="7 8">
    <name type="scientific">candidate division TA06 bacterium SM23_40</name>
    <dbReference type="NCBI Taxonomy" id="1703774"/>
    <lineage>
        <taxon>Bacteria</taxon>
        <taxon>Bacteria division TA06</taxon>
    </lineage>
</organism>
<keyword evidence="2" id="KW-1003">Cell membrane</keyword>
<evidence type="ECO:0000256" key="3">
    <source>
        <dbReference type="ARBA" id="ARBA00022692"/>
    </source>
</evidence>
<keyword evidence="3 6" id="KW-0812">Transmembrane</keyword>
<evidence type="ECO:0000256" key="5">
    <source>
        <dbReference type="ARBA" id="ARBA00023136"/>
    </source>
</evidence>
<proteinExistence type="predicted"/>
<dbReference type="GO" id="GO:0005886">
    <property type="term" value="C:plasma membrane"/>
    <property type="evidence" value="ECO:0007669"/>
    <property type="project" value="UniProtKB-SubCell"/>
</dbReference>
<gene>
    <name evidence="7" type="ORF">AMJ82_05820</name>
</gene>
<reference evidence="7 8" key="1">
    <citation type="journal article" date="2015" name="Microbiome">
        <title>Genomic resolution of linkages in carbon, nitrogen, and sulfur cycling among widespread estuary sediment bacteria.</title>
        <authorList>
            <person name="Baker B.J."/>
            <person name="Lazar C.S."/>
            <person name="Teske A.P."/>
            <person name="Dick G.J."/>
        </authorList>
    </citation>
    <scope>NUCLEOTIDE SEQUENCE [LARGE SCALE GENOMIC DNA]</scope>
    <source>
        <strain evidence="7">SM23_40</strain>
    </source>
</reference>
<dbReference type="InterPro" id="IPR050833">
    <property type="entry name" value="Poly_Biosynth_Transport"/>
</dbReference>
<feature type="transmembrane region" description="Helical" evidence="6">
    <location>
        <begin position="223"/>
        <end position="243"/>
    </location>
</feature>
<keyword evidence="5 6" id="KW-0472">Membrane</keyword>
<evidence type="ECO:0000256" key="2">
    <source>
        <dbReference type="ARBA" id="ARBA00022475"/>
    </source>
</evidence>
<feature type="transmembrane region" description="Helical" evidence="6">
    <location>
        <begin position="332"/>
        <end position="351"/>
    </location>
</feature>
<feature type="transmembrane region" description="Helical" evidence="6">
    <location>
        <begin position="389"/>
        <end position="410"/>
    </location>
</feature>
<comment type="subcellular location">
    <subcellularLocation>
        <location evidence="1">Cell membrane</location>
        <topology evidence="1">Multi-pass membrane protein</topology>
    </subcellularLocation>
</comment>
<evidence type="ECO:0000256" key="4">
    <source>
        <dbReference type="ARBA" id="ARBA00022989"/>
    </source>
</evidence>
<feature type="transmembrane region" description="Helical" evidence="6">
    <location>
        <begin position="452"/>
        <end position="470"/>
    </location>
</feature>
<evidence type="ECO:0000313" key="8">
    <source>
        <dbReference type="Proteomes" id="UP000051717"/>
    </source>
</evidence>
<evidence type="ECO:0000256" key="6">
    <source>
        <dbReference type="SAM" id="Phobius"/>
    </source>
</evidence>
<feature type="transmembrane region" description="Helical" evidence="6">
    <location>
        <begin position="124"/>
        <end position="145"/>
    </location>
</feature>
<dbReference type="AlphaFoldDB" id="A0A0S8G8K9"/>
<feature type="transmembrane region" description="Helical" evidence="6">
    <location>
        <begin position="263"/>
        <end position="285"/>
    </location>
</feature>
<protein>
    <submittedName>
        <fullName evidence="7">Uncharacterized protein</fullName>
    </submittedName>
</protein>
<dbReference type="PANTHER" id="PTHR30250:SF11">
    <property type="entry name" value="O-ANTIGEN TRANSPORTER-RELATED"/>
    <property type="match status" value="1"/>
</dbReference>
<feature type="transmembrane region" description="Helical" evidence="6">
    <location>
        <begin position="89"/>
        <end position="112"/>
    </location>
</feature>